<evidence type="ECO:0000313" key="1">
    <source>
        <dbReference type="EMBL" id="KAG9469227.1"/>
    </source>
</evidence>
<keyword evidence="2" id="KW-1185">Reference proteome</keyword>
<dbReference type="EMBL" id="WNTK01000593">
    <property type="protein sequence ID" value="KAG9469227.1"/>
    <property type="molecule type" value="Genomic_DNA"/>
</dbReference>
<gene>
    <name evidence="1" type="ORF">GDO78_021004</name>
</gene>
<dbReference type="Proteomes" id="UP000770717">
    <property type="component" value="Unassembled WGS sequence"/>
</dbReference>
<reference evidence="1" key="1">
    <citation type="thesis" date="2020" institute="ProQuest LLC" country="789 East Eisenhower Parkway, Ann Arbor, MI, USA">
        <title>Comparative Genomics and Chromosome Evolution.</title>
        <authorList>
            <person name="Mudd A.B."/>
        </authorList>
    </citation>
    <scope>NUCLEOTIDE SEQUENCE</scope>
    <source>
        <strain evidence="1">HN-11 Male</strain>
        <tissue evidence="1">Kidney and liver</tissue>
    </source>
</reference>
<sequence length="79" mass="9045">MCAFSSYSCASPVCRGGLLLLCCFWTENFLSISKGRHYELMIFDEKLCPNFIRACQSSTLIHLLPGSEKMTHLESHRFH</sequence>
<evidence type="ECO:0000313" key="2">
    <source>
        <dbReference type="Proteomes" id="UP000770717"/>
    </source>
</evidence>
<accession>A0A8J6EHA1</accession>
<comment type="caution">
    <text evidence="1">The sequence shown here is derived from an EMBL/GenBank/DDBJ whole genome shotgun (WGS) entry which is preliminary data.</text>
</comment>
<name>A0A8J6EHA1_ELECQ</name>
<dbReference type="AlphaFoldDB" id="A0A8J6EHA1"/>
<organism evidence="1 2">
    <name type="scientific">Eleutherodactylus coqui</name>
    <name type="common">Puerto Rican coqui</name>
    <dbReference type="NCBI Taxonomy" id="57060"/>
    <lineage>
        <taxon>Eukaryota</taxon>
        <taxon>Metazoa</taxon>
        <taxon>Chordata</taxon>
        <taxon>Craniata</taxon>
        <taxon>Vertebrata</taxon>
        <taxon>Euteleostomi</taxon>
        <taxon>Amphibia</taxon>
        <taxon>Batrachia</taxon>
        <taxon>Anura</taxon>
        <taxon>Neobatrachia</taxon>
        <taxon>Hyloidea</taxon>
        <taxon>Eleutherodactylidae</taxon>
        <taxon>Eleutherodactylinae</taxon>
        <taxon>Eleutherodactylus</taxon>
        <taxon>Eleutherodactylus</taxon>
    </lineage>
</organism>
<protein>
    <submittedName>
        <fullName evidence="1">Uncharacterized protein</fullName>
    </submittedName>
</protein>
<proteinExistence type="predicted"/>